<feature type="region of interest" description="Disordered" evidence="1">
    <location>
        <begin position="861"/>
        <end position="908"/>
    </location>
</feature>
<feature type="compositionally biased region" description="Polar residues" evidence="1">
    <location>
        <begin position="1"/>
        <end position="13"/>
    </location>
</feature>
<feature type="compositionally biased region" description="Basic and acidic residues" evidence="1">
    <location>
        <begin position="861"/>
        <end position="872"/>
    </location>
</feature>
<feature type="region of interest" description="Disordered" evidence="1">
    <location>
        <begin position="614"/>
        <end position="676"/>
    </location>
</feature>
<feature type="compositionally biased region" description="Low complexity" evidence="1">
    <location>
        <begin position="26"/>
        <end position="38"/>
    </location>
</feature>
<feature type="region of interest" description="Disordered" evidence="1">
    <location>
        <begin position="922"/>
        <end position="1017"/>
    </location>
</feature>
<dbReference type="Proteomes" id="UP000694557">
    <property type="component" value="Unassembled WGS sequence"/>
</dbReference>
<feature type="compositionally biased region" description="Polar residues" evidence="1">
    <location>
        <begin position="361"/>
        <end position="381"/>
    </location>
</feature>
<feature type="compositionally biased region" description="Basic residues" evidence="1">
    <location>
        <begin position="124"/>
        <end position="143"/>
    </location>
</feature>
<feature type="compositionally biased region" description="Acidic residues" evidence="1">
    <location>
        <begin position="429"/>
        <end position="444"/>
    </location>
</feature>
<organism evidence="2 3">
    <name type="scientific">Oncorhynchus kisutch</name>
    <name type="common">Coho salmon</name>
    <name type="synonym">Salmo kisutch</name>
    <dbReference type="NCBI Taxonomy" id="8019"/>
    <lineage>
        <taxon>Eukaryota</taxon>
        <taxon>Metazoa</taxon>
        <taxon>Chordata</taxon>
        <taxon>Craniata</taxon>
        <taxon>Vertebrata</taxon>
        <taxon>Euteleostomi</taxon>
        <taxon>Actinopterygii</taxon>
        <taxon>Neopterygii</taxon>
        <taxon>Teleostei</taxon>
        <taxon>Protacanthopterygii</taxon>
        <taxon>Salmoniformes</taxon>
        <taxon>Salmonidae</taxon>
        <taxon>Salmoninae</taxon>
        <taxon>Oncorhynchus</taxon>
    </lineage>
</organism>
<gene>
    <name evidence="2" type="primary">pcare</name>
</gene>
<feature type="compositionally biased region" description="Pro residues" evidence="1">
    <location>
        <begin position="958"/>
        <end position="971"/>
    </location>
</feature>
<accession>A0A8C7GWX1</accession>
<sequence>MGCSPSKGNNFPGQATFRRGRTLLPGGQESQGKSQSDDGGSGGSSGTGDTDGETWERGSGESRLAGQNYSVQKDAPSTPQKKRPSLTELVPEGVILDEKVGTQETGPHVKEEQGDRQDMADKKGGRKPKKNGKGIKPTKKKEKEKKSPLVEQKVDFPEPLVKAHQAVYAYLNPSISKYEILLRLLDQATQTQVSVQPMVTFMAMRYEEINRGLEEMADEGERLLKDNGEHLAWPSPIKNLSSFTPLKSGSTNAESSPDLLQQLLQYTTQRMQNVGQSVGGIGDSALEEAAEYFISVSELLEEKLKAKRNVETRLMQLLTRIEAASLRTTGPEDSALSSEDSGIGAESESLAGSERIHSESCEYTVTNQTTPYSPIGSNATLVRQGAPRRKFTKKVSPSNSLKSIDSACTRMGKEQKDTESLLGSAFLNDGEEDDNDDEDGEEEGEGGRKQSYSSPSDPNQQPSRLAPRRIENPQNVEMTLKMKDAISGQIRFVPSQCDSAKTKPTDSPKTSRRQWTEGEERSPKRPQSAAPVQKAIKKTPVPKEGRSQSVESLRSKGEDPTLLELERTQRDLSQRLERMSKGRMEENAKTGPTKQNPGYTAKSLASKRLQSTLRKNNNTFPIQDQAVLSKRSSWEQGASKDMEEEKEKKDKKTTKGLLKATPPPSPPLSPRLSSGLYRGRNSVKRLIDTFSQGVEEPNQEPSKMFGPIKVVRKCGVPVMPGVGDIEAILSSGVSSRTDDLDVQSLPPPPLEVLMDNSFEDAQSLTVSDVDDGVVSRGRSPIPKMAIASQKLRASMQSVPLLPSRGNLLQGSSSMPHVWTVQQNTSASSRVSHNEPQLGVNPETEEAATLYKQARKVIHLRHSSESSMEKGQDVPRWPSPNRAASGCRQSDDSPFKTVPPTSTVSIQPPATLPVSRTRILLSTPSTPTCLHRRFPSPPTFRKLSMLPSSTSAPVIRKLPTPPPLQRRLPSPPASRQVMTPNSSSSGSTHSFKAPSPPASPRLQRWRQENNSEDSTAGASAISQLISNARSVFCPASPSLFEAQPCPLPRPPQTSPVASTGGHVVPRPWGDRGRLPMSVRGPQPFIRRSHSDQRPSLSLPPRATIVSFAETCGSEPAISTQGTHYIWCHECPVRIQMGRISLTSARLPLTHRVRTFSHLPFSSLSKFTQVCVFVHRYFSARTNTF</sequence>
<dbReference type="Ensembl" id="ENSOKIT00005052228.1">
    <property type="protein sequence ID" value="ENSOKIP00005049535.1"/>
    <property type="gene ID" value="ENSOKIG00005020820.1"/>
</dbReference>
<keyword evidence="3" id="KW-1185">Reference proteome</keyword>
<dbReference type="InterPro" id="IPR029352">
    <property type="entry name" value="PCARE"/>
</dbReference>
<reference evidence="2" key="2">
    <citation type="submission" date="2025-09" db="UniProtKB">
        <authorList>
            <consortium name="Ensembl"/>
        </authorList>
    </citation>
    <scope>IDENTIFICATION</scope>
</reference>
<feature type="compositionally biased region" description="Basic and acidic residues" evidence="1">
    <location>
        <begin position="638"/>
        <end position="650"/>
    </location>
</feature>
<feature type="region of interest" description="Disordered" evidence="1">
    <location>
        <begin position="328"/>
        <end position="601"/>
    </location>
</feature>
<proteinExistence type="predicted"/>
<evidence type="ECO:0008006" key="4">
    <source>
        <dbReference type="Google" id="ProtNLM"/>
    </source>
</evidence>
<dbReference type="GeneTree" id="ENSGT00390000002768"/>
<protein>
    <recommendedName>
        <fullName evidence="4">Photoreceptor cilium actin regulator</fullName>
    </recommendedName>
</protein>
<feature type="region of interest" description="Disordered" evidence="1">
    <location>
        <begin position="1"/>
        <end position="149"/>
    </location>
</feature>
<name>A0A8C7GWX1_ONCKI</name>
<dbReference type="PANTHER" id="PTHR22017">
    <property type="entry name" value="PHOTORECEPTOR CILIUM ACTIN REGULATOR"/>
    <property type="match status" value="1"/>
</dbReference>
<reference evidence="2" key="1">
    <citation type="submission" date="2025-08" db="UniProtKB">
        <authorList>
            <consortium name="Ensembl"/>
        </authorList>
    </citation>
    <scope>IDENTIFICATION</scope>
</reference>
<dbReference type="AlphaFoldDB" id="A0A8C7GWX1"/>
<dbReference type="PANTHER" id="PTHR22017:SF0">
    <property type="entry name" value="PHOTORECEPTOR CILIUM ACTIN REGULATOR"/>
    <property type="match status" value="1"/>
</dbReference>
<evidence type="ECO:0000313" key="3">
    <source>
        <dbReference type="Proteomes" id="UP000694557"/>
    </source>
</evidence>
<feature type="compositionally biased region" description="Basic and acidic residues" evidence="1">
    <location>
        <begin position="96"/>
        <end position="123"/>
    </location>
</feature>
<feature type="compositionally biased region" description="Basic and acidic residues" evidence="1">
    <location>
        <begin position="553"/>
        <end position="588"/>
    </location>
</feature>
<evidence type="ECO:0000313" key="2">
    <source>
        <dbReference type="Ensembl" id="ENSOKIP00005049535.1"/>
    </source>
</evidence>
<feature type="region of interest" description="Disordered" evidence="1">
    <location>
        <begin position="1043"/>
        <end position="1074"/>
    </location>
</feature>
<dbReference type="Pfam" id="PF15449">
    <property type="entry name" value="Retinal"/>
    <property type="match status" value="3"/>
</dbReference>
<feature type="compositionally biased region" description="Polar residues" evidence="1">
    <location>
        <begin position="65"/>
        <end position="79"/>
    </location>
</feature>
<feature type="compositionally biased region" description="Basic and acidic residues" evidence="1">
    <location>
        <begin position="514"/>
        <end position="523"/>
    </location>
</feature>
<feature type="compositionally biased region" description="Polar residues" evidence="1">
    <location>
        <begin position="450"/>
        <end position="463"/>
    </location>
</feature>
<evidence type="ECO:0000256" key="1">
    <source>
        <dbReference type="SAM" id="MobiDB-lite"/>
    </source>
</evidence>
<feature type="compositionally biased region" description="Polar residues" evidence="1">
    <location>
        <begin position="898"/>
        <end position="907"/>
    </location>
</feature>